<dbReference type="Proteomes" id="UP001140091">
    <property type="component" value="Unassembled WGS sequence"/>
</dbReference>
<comment type="caution">
    <text evidence="2">The sequence shown here is derived from an EMBL/GenBank/DDBJ whole genome shotgun (WGS) entry which is preliminary data.</text>
</comment>
<feature type="compositionally biased region" description="Low complexity" evidence="1">
    <location>
        <begin position="224"/>
        <end position="238"/>
    </location>
</feature>
<feature type="compositionally biased region" description="Polar residues" evidence="1">
    <location>
        <begin position="113"/>
        <end position="138"/>
    </location>
</feature>
<protein>
    <submittedName>
        <fullName evidence="2">Uncharacterized protein</fullName>
    </submittedName>
</protein>
<evidence type="ECO:0000313" key="2">
    <source>
        <dbReference type="EMBL" id="KAJ2931496.1"/>
    </source>
</evidence>
<feature type="non-terminal residue" evidence="2">
    <location>
        <position position="656"/>
    </location>
</feature>
<feature type="compositionally biased region" description="Low complexity" evidence="1">
    <location>
        <begin position="297"/>
        <end position="313"/>
    </location>
</feature>
<feature type="compositionally biased region" description="Polar residues" evidence="1">
    <location>
        <begin position="362"/>
        <end position="376"/>
    </location>
</feature>
<feature type="compositionally biased region" description="Basic and acidic residues" evidence="1">
    <location>
        <begin position="65"/>
        <end position="75"/>
    </location>
</feature>
<feature type="region of interest" description="Disordered" evidence="1">
    <location>
        <begin position="113"/>
        <end position="401"/>
    </location>
</feature>
<feature type="region of interest" description="Disordered" evidence="1">
    <location>
        <begin position="489"/>
        <end position="521"/>
    </location>
</feature>
<sequence>MPLQPNRRQPQQPSYYQGPSSSTSYGSSSSSSSNNYNNYNNTSKPQHLRPGADHLRPVSNGSTSSKDRLQRRVSRTDMDFEQALMNDGTVQLREGIDVNQLGIFDMSMDSNTSFSTPLTSPVTTPAGNKSYGNGTVKPSNGRKGVLATPTIVPPTPQSNSTSHSVGNGGKVLGASSPSSSSQELFYDAEDGPSGLTPTSSGNGSANNLSTSTATPMNNSPSIHASNNLASSNANTNRRSLYRSPGTSSSPDLATLLRKAKERGEPVNVAKLKKEYPHSSKLKQEPPPLPDREYRPRSSTTSGPASTPSSPAVAKTLGRSDQPTGTMGNKSGKEYGTKSKSSVRNFFGKMLGQNTARERSKTDASTNNYPSYSNSGHASVFDAFPPPVPPLPNEHRSTSTSPIADVFSTSNRPHLDTSKPLPTIVTSMGNSPSHHAPHTDDGDDKSMVFVDKSSIPPPTPSKLPETPVSAVTLKRRSLSVGQADLKVPSVAASTMRALPKTPTREEEEPQRRPDTASTDDSLHGFLNEFRGQLSQLDPIASQNPTLDLRDPSTPARQMAYRKQVQKDRTSLSFRDIHLVILCQQTLQSRDSRRVLEFRFKLAAVNAKHCYTTAILFTSVPSIHYSTPIGFVAVRIECWYGVTEVEQRQRKWYAQRVQ</sequence>
<dbReference type="AlphaFoldDB" id="A0A9W8J927"/>
<proteinExistence type="predicted"/>
<feature type="region of interest" description="Disordered" evidence="1">
    <location>
        <begin position="426"/>
        <end position="468"/>
    </location>
</feature>
<feature type="compositionally biased region" description="Polar residues" evidence="1">
    <location>
        <begin position="195"/>
        <end position="223"/>
    </location>
</feature>
<organism evidence="2 3">
    <name type="scientific">Candolleomyces eurysporus</name>
    <dbReference type="NCBI Taxonomy" id="2828524"/>
    <lineage>
        <taxon>Eukaryota</taxon>
        <taxon>Fungi</taxon>
        <taxon>Dikarya</taxon>
        <taxon>Basidiomycota</taxon>
        <taxon>Agaricomycotina</taxon>
        <taxon>Agaricomycetes</taxon>
        <taxon>Agaricomycetidae</taxon>
        <taxon>Agaricales</taxon>
        <taxon>Agaricineae</taxon>
        <taxon>Psathyrellaceae</taxon>
        <taxon>Candolleomyces</taxon>
    </lineage>
</organism>
<feature type="compositionally biased region" description="Basic and acidic residues" evidence="1">
    <location>
        <begin position="436"/>
        <end position="445"/>
    </location>
</feature>
<feature type="compositionally biased region" description="Low complexity" evidence="1">
    <location>
        <begin position="1"/>
        <end position="43"/>
    </location>
</feature>
<name>A0A9W8J927_9AGAR</name>
<feature type="region of interest" description="Disordered" evidence="1">
    <location>
        <begin position="1"/>
        <end position="75"/>
    </location>
</feature>
<accession>A0A9W8J927</accession>
<evidence type="ECO:0000313" key="3">
    <source>
        <dbReference type="Proteomes" id="UP001140091"/>
    </source>
</evidence>
<dbReference type="OrthoDB" id="2157641at2759"/>
<feature type="compositionally biased region" description="Polar residues" evidence="1">
    <location>
        <begin position="318"/>
        <end position="328"/>
    </location>
</feature>
<evidence type="ECO:0000256" key="1">
    <source>
        <dbReference type="SAM" id="MobiDB-lite"/>
    </source>
</evidence>
<reference evidence="2" key="1">
    <citation type="submission" date="2022-06" db="EMBL/GenBank/DDBJ databases">
        <title>Genome Sequence of Candolleomyces eurysporus.</title>
        <authorList>
            <person name="Buettner E."/>
        </authorList>
    </citation>
    <scope>NUCLEOTIDE SEQUENCE</scope>
    <source>
        <strain evidence="2">VTCC 930004</strain>
    </source>
</reference>
<gene>
    <name evidence="2" type="ORF">H1R20_g5601</name>
</gene>
<feature type="compositionally biased region" description="Basic and acidic residues" evidence="1">
    <location>
        <begin position="271"/>
        <end position="295"/>
    </location>
</feature>
<keyword evidence="3" id="KW-1185">Reference proteome</keyword>
<dbReference type="EMBL" id="JANBPK010000807">
    <property type="protein sequence ID" value="KAJ2931496.1"/>
    <property type="molecule type" value="Genomic_DNA"/>
</dbReference>